<dbReference type="STRING" id="415747.SAMN03097708_02264"/>
<dbReference type="RefSeq" id="WP_245688307.1">
    <property type="nucleotide sequence ID" value="NZ_FMWD01000006.1"/>
</dbReference>
<protein>
    <submittedName>
        <fullName evidence="1">Metal-sulfur cluster biosynthetic enzyme</fullName>
    </submittedName>
</protein>
<evidence type="ECO:0000313" key="2">
    <source>
        <dbReference type="Proteomes" id="UP000199648"/>
    </source>
</evidence>
<proteinExistence type="predicted"/>
<dbReference type="SUPFAM" id="SSF117916">
    <property type="entry name" value="Fe-S cluster assembly (FSCA) domain-like"/>
    <property type="match status" value="1"/>
</dbReference>
<keyword evidence="2" id="KW-1185">Reference proteome</keyword>
<dbReference type="PANTHER" id="PTHR42831">
    <property type="entry name" value="FE-S PROTEIN MATURATION AUXILIARY FACTOR YITW"/>
    <property type="match status" value="1"/>
</dbReference>
<gene>
    <name evidence="1" type="ORF">SAMN03097708_02264</name>
</gene>
<dbReference type="Proteomes" id="UP000199648">
    <property type="component" value="Unassembled WGS sequence"/>
</dbReference>
<dbReference type="EMBL" id="FMWD01000006">
    <property type="protein sequence ID" value="SCZ62132.1"/>
    <property type="molecule type" value="Genomic_DNA"/>
</dbReference>
<evidence type="ECO:0000313" key="1">
    <source>
        <dbReference type="EMBL" id="SCZ62132.1"/>
    </source>
</evidence>
<organism evidence="1 2">
    <name type="scientific">Thiohalomonas denitrificans</name>
    <dbReference type="NCBI Taxonomy" id="415747"/>
    <lineage>
        <taxon>Bacteria</taxon>
        <taxon>Pseudomonadati</taxon>
        <taxon>Pseudomonadota</taxon>
        <taxon>Gammaproteobacteria</taxon>
        <taxon>Thiohalomonadales</taxon>
        <taxon>Thiohalomonadaceae</taxon>
        <taxon>Thiohalomonas</taxon>
    </lineage>
</organism>
<sequence>MKHWRGPCRRHRPEVNVNVYDPGLIYEVLASDRGDLKVRMTTSACPDRCWRTRCTMHFGVLPEVREVEVELVWVPPWSPERMSEVARQQLGW</sequence>
<reference evidence="1 2" key="1">
    <citation type="submission" date="2016-10" db="EMBL/GenBank/DDBJ databases">
        <authorList>
            <person name="de Groot N.N."/>
        </authorList>
    </citation>
    <scope>NUCLEOTIDE SEQUENCE [LARGE SCALE GENOMIC DNA]</scope>
    <source>
        <strain evidence="1 2">HLD2</strain>
    </source>
</reference>
<dbReference type="PANTHER" id="PTHR42831:SF1">
    <property type="entry name" value="FE-S PROTEIN MATURATION AUXILIARY FACTOR YITW"/>
    <property type="match status" value="1"/>
</dbReference>
<dbReference type="InterPro" id="IPR034904">
    <property type="entry name" value="FSCA_dom_sf"/>
</dbReference>
<name>A0A1G5QK90_9GAMM</name>
<dbReference type="Gene3D" id="3.30.300.130">
    <property type="entry name" value="Fe-S cluster assembly (FSCA)"/>
    <property type="match status" value="1"/>
</dbReference>
<accession>A0A1G5QK90</accession>
<dbReference type="InterPro" id="IPR052339">
    <property type="entry name" value="Fe-S_Maturation_MIP18"/>
</dbReference>
<dbReference type="AlphaFoldDB" id="A0A1G5QK90"/>